<dbReference type="SUPFAM" id="SSF56104">
    <property type="entry name" value="SAICAR synthase-like"/>
    <property type="match status" value="1"/>
</dbReference>
<dbReference type="Proteomes" id="UP000250140">
    <property type="component" value="Unassembled WGS sequence"/>
</dbReference>
<feature type="region of interest" description="Disordered" evidence="5">
    <location>
        <begin position="291"/>
        <end position="327"/>
    </location>
</feature>
<dbReference type="PANTHER" id="PTHR12400:SF103">
    <property type="entry name" value="INOSITOL POLYPHOSPHATE MULTIKINASE"/>
    <property type="match status" value="1"/>
</dbReference>
<dbReference type="GO" id="GO:0005737">
    <property type="term" value="C:cytoplasm"/>
    <property type="evidence" value="ECO:0007669"/>
    <property type="project" value="TreeGrafter"/>
</dbReference>
<dbReference type="EC" id="2.7.-.-" evidence="4"/>
<comment type="similarity">
    <text evidence="1 4">Belongs to the inositol phosphokinase (IPK) family.</text>
</comment>
<evidence type="ECO:0000256" key="4">
    <source>
        <dbReference type="RuleBase" id="RU363090"/>
    </source>
</evidence>
<evidence type="ECO:0000256" key="5">
    <source>
        <dbReference type="SAM" id="MobiDB-lite"/>
    </source>
</evidence>
<gene>
    <name evidence="6" type="ORF">AOQ84DRAFT_373367</name>
</gene>
<evidence type="ECO:0000256" key="2">
    <source>
        <dbReference type="ARBA" id="ARBA00022679"/>
    </source>
</evidence>
<dbReference type="GO" id="GO:0032958">
    <property type="term" value="P:inositol phosphate biosynthetic process"/>
    <property type="evidence" value="ECO:0007669"/>
    <property type="project" value="InterPro"/>
</dbReference>
<dbReference type="InterPro" id="IPR038286">
    <property type="entry name" value="IPK_sf"/>
</dbReference>
<dbReference type="GO" id="GO:0005634">
    <property type="term" value="C:nucleus"/>
    <property type="evidence" value="ECO:0007669"/>
    <property type="project" value="TreeGrafter"/>
</dbReference>
<name>A0A8E2F806_9PEZI</name>
<feature type="compositionally biased region" description="Polar residues" evidence="5">
    <location>
        <begin position="70"/>
        <end position="83"/>
    </location>
</feature>
<evidence type="ECO:0000313" key="7">
    <source>
        <dbReference type="Proteomes" id="UP000250140"/>
    </source>
</evidence>
<evidence type="ECO:0000256" key="1">
    <source>
        <dbReference type="ARBA" id="ARBA00007374"/>
    </source>
</evidence>
<dbReference type="GO" id="GO:0000824">
    <property type="term" value="F:inositol-1,4,5,6-tetrakisphosphate 3-kinase activity"/>
    <property type="evidence" value="ECO:0007669"/>
    <property type="project" value="TreeGrafter"/>
</dbReference>
<evidence type="ECO:0000256" key="3">
    <source>
        <dbReference type="ARBA" id="ARBA00022777"/>
    </source>
</evidence>
<organism evidence="6 7">
    <name type="scientific">Glonium stellatum</name>
    <dbReference type="NCBI Taxonomy" id="574774"/>
    <lineage>
        <taxon>Eukaryota</taxon>
        <taxon>Fungi</taxon>
        <taxon>Dikarya</taxon>
        <taxon>Ascomycota</taxon>
        <taxon>Pezizomycotina</taxon>
        <taxon>Dothideomycetes</taxon>
        <taxon>Pleosporomycetidae</taxon>
        <taxon>Gloniales</taxon>
        <taxon>Gloniaceae</taxon>
        <taxon>Glonium</taxon>
    </lineage>
</organism>
<proteinExistence type="inferred from homology"/>
<dbReference type="InterPro" id="IPR005522">
    <property type="entry name" value="IPK"/>
</dbReference>
<keyword evidence="7" id="KW-1185">Reference proteome</keyword>
<keyword evidence="2 4" id="KW-0808">Transferase</keyword>
<protein>
    <recommendedName>
        <fullName evidence="4">Kinase</fullName>
        <ecNumber evidence="4">2.7.-.-</ecNumber>
    </recommendedName>
</protein>
<keyword evidence="3 4" id="KW-0418">Kinase</keyword>
<feature type="compositionally biased region" description="Acidic residues" evidence="5">
    <location>
        <begin position="301"/>
        <end position="322"/>
    </location>
</feature>
<dbReference type="EMBL" id="KV748922">
    <property type="protein sequence ID" value="OCL12114.1"/>
    <property type="molecule type" value="Genomic_DNA"/>
</dbReference>
<dbReference type="PANTHER" id="PTHR12400">
    <property type="entry name" value="INOSITOL POLYPHOSPHATE KINASE"/>
    <property type="match status" value="1"/>
</dbReference>
<sequence>MATSNIDPASLCVFTDAAAGHEGVLSDPSGEIVVKPCTPAEVAFYESARQSHPDLAAYMPLFMGTLQLSSSQDASTTAPSSNGAAPPLPPTAAPLELDETRRLHGKKLQTDQCIVLENVAGSFKKPNILDLKLGARLWDDSARPDKRARLDKVAATTTSSPLGFRIAGMRTWQGQGAKDPTAQDEKLKGLVTLNEATEYWVYNKIYGRTFNEQNVIQGFTNYILPPKFGPRRTKAELERASECLKQFIADVKNIQEIFERNETRMVSSSLLLVYEGDAEAFDAAKKILENAPSKSNSVEDRDGEDDDEEEDEEDEDDDDEDEPPKLATVKLIDFAHAKWARGQGPDENVLKGVRSTVKVLTELMTKVNDDLQRS</sequence>
<dbReference type="GO" id="GO:0046854">
    <property type="term" value="P:phosphatidylinositol phosphate biosynthetic process"/>
    <property type="evidence" value="ECO:0007669"/>
    <property type="project" value="TreeGrafter"/>
</dbReference>
<dbReference type="OrthoDB" id="338650at2759"/>
<dbReference type="Gene3D" id="3.30.470.160">
    <property type="entry name" value="Inositol polyphosphate kinase"/>
    <property type="match status" value="1"/>
</dbReference>
<accession>A0A8E2F806</accession>
<feature type="region of interest" description="Disordered" evidence="5">
    <location>
        <begin position="70"/>
        <end position="93"/>
    </location>
</feature>
<dbReference type="AlphaFoldDB" id="A0A8E2F806"/>
<dbReference type="GO" id="GO:0008440">
    <property type="term" value="F:inositol-1,4,5-trisphosphate 3-kinase activity"/>
    <property type="evidence" value="ECO:0007669"/>
    <property type="project" value="TreeGrafter"/>
</dbReference>
<reference evidence="6 7" key="1">
    <citation type="journal article" date="2016" name="Nat. Commun.">
        <title>Ectomycorrhizal ecology is imprinted in the genome of the dominant symbiotic fungus Cenococcum geophilum.</title>
        <authorList>
            <consortium name="DOE Joint Genome Institute"/>
            <person name="Peter M."/>
            <person name="Kohler A."/>
            <person name="Ohm R.A."/>
            <person name="Kuo A."/>
            <person name="Krutzmann J."/>
            <person name="Morin E."/>
            <person name="Arend M."/>
            <person name="Barry K.W."/>
            <person name="Binder M."/>
            <person name="Choi C."/>
            <person name="Clum A."/>
            <person name="Copeland A."/>
            <person name="Grisel N."/>
            <person name="Haridas S."/>
            <person name="Kipfer T."/>
            <person name="LaButti K."/>
            <person name="Lindquist E."/>
            <person name="Lipzen A."/>
            <person name="Maire R."/>
            <person name="Meier B."/>
            <person name="Mihaltcheva S."/>
            <person name="Molinier V."/>
            <person name="Murat C."/>
            <person name="Poggeler S."/>
            <person name="Quandt C.A."/>
            <person name="Sperisen C."/>
            <person name="Tritt A."/>
            <person name="Tisserant E."/>
            <person name="Crous P.W."/>
            <person name="Henrissat B."/>
            <person name="Nehls U."/>
            <person name="Egli S."/>
            <person name="Spatafora J.W."/>
            <person name="Grigoriev I.V."/>
            <person name="Martin F.M."/>
        </authorList>
    </citation>
    <scope>NUCLEOTIDE SEQUENCE [LARGE SCALE GENOMIC DNA]</scope>
    <source>
        <strain evidence="6 7">CBS 207.34</strain>
    </source>
</reference>
<evidence type="ECO:0000313" key="6">
    <source>
        <dbReference type="EMBL" id="OCL12114.1"/>
    </source>
</evidence>
<dbReference type="Pfam" id="PF03770">
    <property type="entry name" value="IPK"/>
    <property type="match status" value="1"/>
</dbReference>